<sequence>MADESPTSAQFLLFESESEAERTAEFAAAKPPKGLFSDFIVYVDESGDHGMQTLDVNYPMFVLAFCVFHKRHYCEKVIPALQKFKFNHMGHDLVGLHELEIRKEKGAFSGMFVSRQHKHVFLEELTGIIESSNFVLISCVIDKATLQEQQGPVHNPYHLALGFCLETLYEFLQEKNQQAALTHVIFERRGRKEDNELELEFRRMCDGANRSGVRLPFDIVFATKQVNSTGLQLADLVARPIGISVLRPGQENRAFDILKRKFYCSGGRGKVGEGFENWGLKVFPTAESEKPR</sequence>
<keyword evidence="1" id="KW-0808">Transferase</keyword>
<dbReference type="GO" id="GO:0016740">
    <property type="term" value="F:transferase activity"/>
    <property type="evidence" value="ECO:0007669"/>
    <property type="project" value="UniProtKB-KW"/>
</dbReference>
<proteinExistence type="predicted"/>
<evidence type="ECO:0000313" key="3">
    <source>
        <dbReference type="Proteomes" id="UP000052019"/>
    </source>
</evidence>
<dbReference type="InterPro" id="IPR024524">
    <property type="entry name" value="DUF3800"/>
</dbReference>
<reference evidence="1 3" key="1">
    <citation type="submission" date="2015-02" db="EMBL/GenBank/DDBJ databases">
        <title>Two Pseudomonas sp. nov. isolated from raw milk.</title>
        <authorList>
            <person name="Wenning M."/>
            <person name="von Neubeck M."/>
            <person name="Huptas C."/>
            <person name="Scherer S."/>
        </authorList>
    </citation>
    <scope>NUCLEOTIDE SEQUENCE [LARGE SCALE GENOMIC DNA]</scope>
    <source>
        <strain evidence="1 3">DSM 14937</strain>
    </source>
</reference>
<keyword evidence="4" id="KW-1185">Reference proteome</keyword>
<dbReference type="Proteomes" id="UP000183126">
    <property type="component" value="Chromosome I"/>
</dbReference>
<accession>A0A0R2ZFL8</accession>
<dbReference type="PATRIC" id="fig|200450.4.peg.4758"/>
<evidence type="ECO:0000313" key="4">
    <source>
        <dbReference type="Proteomes" id="UP000183126"/>
    </source>
</evidence>
<dbReference type="Proteomes" id="UP000052019">
    <property type="component" value="Unassembled WGS sequence"/>
</dbReference>
<dbReference type="AlphaFoldDB" id="A0A0R2ZFL8"/>
<dbReference type="Pfam" id="PF12686">
    <property type="entry name" value="DUF3800"/>
    <property type="match status" value="1"/>
</dbReference>
<evidence type="ECO:0000313" key="2">
    <source>
        <dbReference type="EMBL" id="SDS21946.1"/>
    </source>
</evidence>
<gene>
    <name evidence="2" type="ORF">SAMN04490205_1839</name>
    <name evidence="1" type="ORF">TU79_13600</name>
</gene>
<evidence type="ECO:0000313" key="1">
    <source>
        <dbReference type="EMBL" id="KRP59670.1"/>
    </source>
</evidence>
<protein>
    <submittedName>
        <fullName evidence="1">3-deoxy-D-manno-octulosonic acid transferase</fullName>
    </submittedName>
</protein>
<name>A0A0R2ZFL8_9PSED</name>
<organism evidence="1 3">
    <name type="scientific">Pseudomonas trivialis</name>
    <dbReference type="NCBI Taxonomy" id="200450"/>
    <lineage>
        <taxon>Bacteria</taxon>
        <taxon>Pseudomonadati</taxon>
        <taxon>Pseudomonadota</taxon>
        <taxon>Gammaproteobacteria</taxon>
        <taxon>Pseudomonadales</taxon>
        <taxon>Pseudomonadaceae</taxon>
        <taxon>Pseudomonas</taxon>
    </lineage>
</organism>
<reference evidence="2 4" key="2">
    <citation type="submission" date="2016-10" db="EMBL/GenBank/DDBJ databases">
        <authorList>
            <person name="Varghese N."/>
            <person name="Submissions S."/>
        </authorList>
    </citation>
    <scope>NUCLEOTIDE SEQUENCE [LARGE SCALE GENOMIC DNA]</scope>
    <source>
        <strain evidence="2 4">BS3111</strain>
    </source>
</reference>
<dbReference type="EMBL" id="JYLK01000008">
    <property type="protein sequence ID" value="KRP59670.1"/>
    <property type="molecule type" value="Genomic_DNA"/>
</dbReference>
<dbReference type="EMBL" id="LT629760">
    <property type="protein sequence ID" value="SDS21946.1"/>
    <property type="molecule type" value="Genomic_DNA"/>
</dbReference>
<dbReference type="OrthoDB" id="507950at2"/>
<dbReference type="RefSeq" id="WP_057008450.1">
    <property type="nucleotide sequence ID" value="NZ_JYLK01000008.1"/>
</dbReference>